<dbReference type="EMBL" id="JAUCGQ010000002">
    <property type="protein sequence ID" value="MDM7855933.1"/>
    <property type="molecule type" value="Genomic_DNA"/>
</dbReference>
<evidence type="ECO:0000313" key="2">
    <source>
        <dbReference type="EMBL" id="MDM7855933.1"/>
    </source>
</evidence>
<comment type="caution">
    <text evidence="2">The sequence shown here is derived from an EMBL/GenBank/DDBJ whole genome shotgun (WGS) entry which is preliminary data.</text>
</comment>
<dbReference type="RefSeq" id="WP_289455994.1">
    <property type="nucleotide sequence ID" value="NZ_JAUCGQ010000002.1"/>
</dbReference>
<evidence type="ECO:0000313" key="3">
    <source>
        <dbReference type="Proteomes" id="UP001529338"/>
    </source>
</evidence>
<keyword evidence="3" id="KW-1185">Reference proteome</keyword>
<dbReference type="Proteomes" id="UP001529338">
    <property type="component" value="Unassembled WGS sequence"/>
</dbReference>
<feature type="region of interest" description="Disordered" evidence="1">
    <location>
        <begin position="58"/>
        <end position="91"/>
    </location>
</feature>
<name>A0ABT7SIC9_9CELL</name>
<feature type="compositionally biased region" description="Basic and acidic residues" evidence="1">
    <location>
        <begin position="1"/>
        <end position="15"/>
    </location>
</feature>
<protein>
    <submittedName>
        <fullName evidence="2">Uncharacterized protein</fullName>
    </submittedName>
</protein>
<organism evidence="2 3">
    <name type="scientific">Cellulomonas alba</name>
    <dbReference type="NCBI Taxonomy" id="3053467"/>
    <lineage>
        <taxon>Bacteria</taxon>
        <taxon>Bacillati</taxon>
        <taxon>Actinomycetota</taxon>
        <taxon>Actinomycetes</taxon>
        <taxon>Micrococcales</taxon>
        <taxon>Cellulomonadaceae</taxon>
        <taxon>Cellulomonas</taxon>
    </lineage>
</organism>
<accession>A0ABT7SIC9</accession>
<feature type="region of interest" description="Disordered" evidence="1">
    <location>
        <begin position="1"/>
        <end position="31"/>
    </location>
</feature>
<sequence>MDDEKPDVGVVHEPDGDPADEAGDGSRDDAADAVRRVRELLAQHVPLALIADLTDDLPPTAADLAHDERDAPDESPGGARHSRGSGRGEGA</sequence>
<evidence type="ECO:0000256" key="1">
    <source>
        <dbReference type="SAM" id="MobiDB-lite"/>
    </source>
</evidence>
<proteinExistence type="predicted"/>
<gene>
    <name evidence="2" type="ORF">QRT04_13415</name>
</gene>
<reference evidence="2 3" key="1">
    <citation type="submission" date="2023-06" db="EMBL/GenBank/DDBJ databases">
        <title>Cellulomonas sp. MW4 Whole genome sequence.</title>
        <authorList>
            <person name="Park S."/>
        </authorList>
    </citation>
    <scope>NUCLEOTIDE SEQUENCE [LARGE SCALE GENOMIC DNA]</scope>
    <source>
        <strain evidence="2 3">MW4</strain>
    </source>
</reference>